<protein>
    <recommendedName>
        <fullName evidence="1">Outer membrane protein beta-barrel domain-containing protein</fullName>
    </recommendedName>
</protein>
<evidence type="ECO:0000313" key="3">
    <source>
        <dbReference type="Proteomes" id="UP000003160"/>
    </source>
</evidence>
<gene>
    <name evidence="2" type="ORF">HMPREF0645_2228</name>
</gene>
<dbReference type="OrthoDB" id="1075943at2"/>
<proteinExistence type="predicted"/>
<dbReference type="AlphaFoldDB" id="D1PZ43"/>
<dbReference type="InterPro" id="IPR008969">
    <property type="entry name" value="CarboxyPept-like_regulatory"/>
</dbReference>
<dbReference type="Proteomes" id="UP000003160">
    <property type="component" value="Unassembled WGS sequence"/>
</dbReference>
<dbReference type="eggNOG" id="COG4206">
    <property type="taxonomic scope" value="Bacteria"/>
</dbReference>
<evidence type="ECO:0000259" key="1">
    <source>
        <dbReference type="Pfam" id="PF14905"/>
    </source>
</evidence>
<dbReference type="SUPFAM" id="SSF56935">
    <property type="entry name" value="Porins"/>
    <property type="match status" value="1"/>
</dbReference>
<dbReference type="SUPFAM" id="SSF49464">
    <property type="entry name" value="Carboxypeptidase regulatory domain-like"/>
    <property type="match status" value="1"/>
</dbReference>
<dbReference type="Pfam" id="PF14905">
    <property type="entry name" value="OMP_b-brl_3"/>
    <property type="match status" value="1"/>
</dbReference>
<accession>D1PZ43</accession>
<feature type="domain" description="Outer membrane protein beta-barrel" evidence="1">
    <location>
        <begin position="618"/>
        <end position="808"/>
    </location>
</feature>
<sequence>MLQARHLTGHVLDAKTNEMLPGVTVELLSATDSSLVRATVTAEHSFWGQQIVKYEIDVENHTSYILRFSMLGYKTVYKNVDVEMADRVNEQYVEFVKMEEDSKLLDEVVVKATKIKMVMRGDTLVYDATAFKLSEGSMLDALIRQLPGATLEDGVIKVNGRAVNSLLVDGRDFFKGDAKKALENLPAYTVDKVKVYDKRGKESRLMGRDMNDREYVLDVGLKKQYQHGMMSNLDLAIGTDSRYSSRLFAMGYSKHSRLSLTGAMDNVNAYGMPGAGRGMRAMPTAGGGLTSTKEAGLNYRYDGKSEDDYFDTRMDLRHSDNETQTRTTSQTFLTGGDYYGLSRNSNRRKNTTWSGRGSFGLHPGKHMLDGNLSANYSKSEGWGSNLSGRFNANPSGSRTLDSLFLPMAGKKLLAMTINRVRNDNKDNGENLGYSLDLNERMSFGTGESWHNMLSASASFDYGRSKNYRYALNQIDYLANNPSSDHRNQYSTTPNHDYTINANVDYTRLFECDSNQVATLFFRPGYQFSQRYSDTDYSLYRLDQLEDYTDEAYTLGVLPSTRDALMRVRDGDNSYRNRERTVSHTGTMNVSYTHGDGTRMPRYAIDITLPLESRYEKIDYYRTKSYTKDRTTLYFNPSLRANYQFNDSTGTRIVSFGYNTNQSQPSLTSLLDIRDDADPLVVTLGNPNLKRSRSHLVNILGGVFHMATQRNVMVGLNYQVMQNAIATSTLYDKETGKTTTQQVNVNGNWSMGGNVSLDCPIDKKRRWTFQGGLLGNYSDNVDLTTVEGTQSVRSKVHNWNVTNQMSLQYQLGQKLRSYVRSNVTYQRATSDRKGFQTVSAWNYNVTLGGEVQLPWDFELSTDITDYNRSGYNDEQMNTSEMVWNARLSKNFMKKKLVVSLDGFDILGNLNSTSFTLDTQGRTETWTNGLTRYLMLHAAYKFTLGMKRQGLGGMWF</sequence>
<keyword evidence="3" id="KW-1185">Reference proteome</keyword>
<dbReference type="RefSeq" id="WP_007174331.1">
    <property type="nucleotide sequence ID" value="NZ_GG704781.1"/>
</dbReference>
<dbReference type="InterPro" id="IPR041700">
    <property type="entry name" value="OMP_b-brl_3"/>
</dbReference>
<dbReference type="HOGENOM" id="CLU_012729_0_0_10"/>
<evidence type="ECO:0000313" key="2">
    <source>
        <dbReference type="EMBL" id="EFA43277.1"/>
    </source>
</evidence>
<dbReference type="EMBL" id="ACKS01000082">
    <property type="protein sequence ID" value="EFA43277.1"/>
    <property type="molecule type" value="Genomic_DNA"/>
</dbReference>
<comment type="caution">
    <text evidence="2">The sequence shown here is derived from an EMBL/GenBank/DDBJ whole genome shotgun (WGS) entry which is preliminary data.</text>
</comment>
<organism evidence="2 3">
    <name type="scientific">Hallella bergensis DSM 17361</name>
    <dbReference type="NCBI Taxonomy" id="585502"/>
    <lineage>
        <taxon>Bacteria</taxon>
        <taxon>Pseudomonadati</taxon>
        <taxon>Bacteroidota</taxon>
        <taxon>Bacteroidia</taxon>
        <taxon>Bacteroidales</taxon>
        <taxon>Prevotellaceae</taxon>
        <taxon>Hallella</taxon>
    </lineage>
</organism>
<reference evidence="2 3" key="1">
    <citation type="submission" date="2009-10" db="EMBL/GenBank/DDBJ databases">
        <authorList>
            <person name="Qin X."/>
            <person name="Bachman B."/>
            <person name="Battles P."/>
            <person name="Bell A."/>
            <person name="Bess C."/>
            <person name="Bickham C."/>
            <person name="Chaboub L."/>
            <person name="Chen D."/>
            <person name="Coyle M."/>
            <person name="Deiros D.R."/>
            <person name="Dinh H."/>
            <person name="Forbes L."/>
            <person name="Fowler G."/>
            <person name="Francisco L."/>
            <person name="Fu Q."/>
            <person name="Gubbala S."/>
            <person name="Hale W."/>
            <person name="Han Y."/>
            <person name="Hemphill L."/>
            <person name="Highlander S.K."/>
            <person name="Hirani K."/>
            <person name="Hogues M."/>
            <person name="Jackson L."/>
            <person name="Jakkamsetti A."/>
            <person name="Javaid M."/>
            <person name="Jiang H."/>
            <person name="Korchina V."/>
            <person name="Kovar C."/>
            <person name="Lara F."/>
            <person name="Lee S."/>
            <person name="Mata R."/>
            <person name="Mathew T."/>
            <person name="Moen C."/>
            <person name="Morales K."/>
            <person name="Munidasa M."/>
            <person name="Nazareth L."/>
            <person name="Ngo R."/>
            <person name="Nguyen L."/>
            <person name="Okwuonu G."/>
            <person name="Ongeri F."/>
            <person name="Patil S."/>
            <person name="Petrosino J."/>
            <person name="Pham C."/>
            <person name="Pham P."/>
            <person name="Pu L.-L."/>
            <person name="Puazo M."/>
            <person name="Raj R."/>
            <person name="Reid J."/>
            <person name="Rouhana J."/>
            <person name="Saada N."/>
            <person name="Shang Y."/>
            <person name="Simmons D."/>
            <person name="Thornton R."/>
            <person name="Warren J."/>
            <person name="Weissenberger G."/>
            <person name="Zhang J."/>
            <person name="Zhang L."/>
            <person name="Zhou C."/>
            <person name="Zhu D."/>
            <person name="Muzny D."/>
            <person name="Worley K."/>
            <person name="Gibbs R."/>
        </authorList>
    </citation>
    <scope>NUCLEOTIDE SEQUENCE [LARGE SCALE GENOMIC DNA]</scope>
    <source>
        <strain evidence="2 3">DSM 17361</strain>
    </source>
</reference>
<name>D1PZ43_9BACT</name>